<sequence>MPNPYKGIRGIKTKVEGHKKIGLPEDIYEYDSRLEARCAQIFIKHGIRFKPHVRFDCFDKNIEKGIKKFTYTVDFLFELPQSLLGISPIVDAIEVKGRLKRRDLLRIEALEFFHEKRTYIATETLIDLWERDGIQKKEEGV</sequence>
<proteinExistence type="predicted"/>
<evidence type="ECO:0000313" key="2">
    <source>
        <dbReference type="Proteomes" id="UP000177960"/>
    </source>
</evidence>
<reference evidence="1 2" key="1">
    <citation type="journal article" date="2016" name="Nat. Commun.">
        <title>Thousands of microbial genomes shed light on interconnected biogeochemical processes in an aquifer system.</title>
        <authorList>
            <person name="Anantharaman K."/>
            <person name="Brown C.T."/>
            <person name="Hug L.A."/>
            <person name="Sharon I."/>
            <person name="Castelle C.J."/>
            <person name="Probst A.J."/>
            <person name="Thomas B.C."/>
            <person name="Singh A."/>
            <person name="Wilkins M.J."/>
            <person name="Karaoz U."/>
            <person name="Brodie E.L."/>
            <person name="Williams K.H."/>
            <person name="Hubbard S.S."/>
            <person name="Banfield J.F."/>
        </authorList>
    </citation>
    <scope>NUCLEOTIDE SEQUENCE [LARGE SCALE GENOMIC DNA]</scope>
</reference>
<evidence type="ECO:0008006" key="3">
    <source>
        <dbReference type="Google" id="ProtNLM"/>
    </source>
</evidence>
<protein>
    <recommendedName>
        <fullName evidence="3">DUF1064 domain-containing protein</fullName>
    </recommendedName>
</protein>
<organism evidence="1 2">
    <name type="scientific">Candidatus Harrisonbacteria bacterium RIFCSPHIGHO2_02_FULL_42_16</name>
    <dbReference type="NCBI Taxonomy" id="1798404"/>
    <lineage>
        <taxon>Bacteria</taxon>
        <taxon>Candidatus Harrisoniibacteriota</taxon>
    </lineage>
</organism>
<dbReference type="EMBL" id="MHJG01000002">
    <property type="protein sequence ID" value="OGY64609.1"/>
    <property type="molecule type" value="Genomic_DNA"/>
</dbReference>
<evidence type="ECO:0000313" key="1">
    <source>
        <dbReference type="EMBL" id="OGY64609.1"/>
    </source>
</evidence>
<gene>
    <name evidence="1" type="ORF">A3B92_00545</name>
</gene>
<name>A0A1G1ZJI8_9BACT</name>
<dbReference type="AlphaFoldDB" id="A0A1G1ZJI8"/>
<comment type="caution">
    <text evidence="1">The sequence shown here is derived from an EMBL/GenBank/DDBJ whole genome shotgun (WGS) entry which is preliminary data.</text>
</comment>
<accession>A0A1G1ZJI8</accession>
<dbReference type="Proteomes" id="UP000177960">
    <property type="component" value="Unassembled WGS sequence"/>
</dbReference>